<dbReference type="EMBL" id="JAMKFB020000020">
    <property type="protein sequence ID" value="KAL0164047.1"/>
    <property type="molecule type" value="Genomic_DNA"/>
</dbReference>
<reference evidence="2 3" key="1">
    <citation type="submission" date="2024-05" db="EMBL/GenBank/DDBJ databases">
        <title>Genome sequencing and assembly of Indian major carp, Cirrhinus mrigala (Hamilton, 1822).</title>
        <authorList>
            <person name="Mohindra V."/>
            <person name="Chowdhury L.M."/>
            <person name="Lal K."/>
            <person name="Jena J.K."/>
        </authorList>
    </citation>
    <scope>NUCLEOTIDE SEQUENCE [LARGE SCALE GENOMIC DNA]</scope>
    <source>
        <strain evidence="2">CM1030</strain>
        <tissue evidence="2">Blood</tissue>
    </source>
</reference>
<feature type="non-terminal residue" evidence="2">
    <location>
        <position position="420"/>
    </location>
</feature>
<dbReference type="Proteomes" id="UP001529510">
    <property type="component" value="Unassembled WGS sequence"/>
</dbReference>
<sequence length="420" mass="44645">MDVAARFTTLAYKDLTLLKYAVEFSQLTVLMVLALPAVLPDTTGLNWREAIIRCLESIRPPSRTTPDPEASPPSPCCTEPKPKPTVDGEPMPASINGPSPRRATELEIVPEPESLGASDQVCEPATALATREITVDSESTEGVSTHGTMAEGELSSVDFVYTVLPPSSSIFPELSVCPVSTKEAIYELSICPEPSACMTMTTQVFLKSLALQVLRVALWCVWAAHTFSNSPYHSELLLSLPLPPPLHQSSPLPPLSLGSSSAYPQPTICVVGSSHALPVSTDIVAGGWPVDPAAPWLLAPSSPPWPVSPPAPLGSLVPSASPWSVVDYLAPRYSTSLAAPRPSIPPALSGSSFPLVPPRSSVAPAPPQPSLLWPSRSSASPWLFVSLSPPWAPPPPALPAPWSRQPFLHLDSSLHRLHRG</sequence>
<evidence type="ECO:0000313" key="2">
    <source>
        <dbReference type="EMBL" id="KAL0164047.1"/>
    </source>
</evidence>
<evidence type="ECO:0000256" key="1">
    <source>
        <dbReference type="SAM" id="MobiDB-lite"/>
    </source>
</evidence>
<keyword evidence="3" id="KW-1185">Reference proteome</keyword>
<feature type="region of interest" description="Disordered" evidence="1">
    <location>
        <begin position="59"/>
        <end position="102"/>
    </location>
</feature>
<protein>
    <submittedName>
        <fullName evidence="2">Uncharacterized protein</fullName>
    </submittedName>
</protein>
<comment type="caution">
    <text evidence="2">The sequence shown here is derived from an EMBL/GenBank/DDBJ whole genome shotgun (WGS) entry which is preliminary data.</text>
</comment>
<gene>
    <name evidence="2" type="ORF">M9458_039800</name>
</gene>
<organism evidence="2 3">
    <name type="scientific">Cirrhinus mrigala</name>
    <name type="common">Mrigala</name>
    <dbReference type="NCBI Taxonomy" id="683832"/>
    <lineage>
        <taxon>Eukaryota</taxon>
        <taxon>Metazoa</taxon>
        <taxon>Chordata</taxon>
        <taxon>Craniata</taxon>
        <taxon>Vertebrata</taxon>
        <taxon>Euteleostomi</taxon>
        <taxon>Actinopterygii</taxon>
        <taxon>Neopterygii</taxon>
        <taxon>Teleostei</taxon>
        <taxon>Ostariophysi</taxon>
        <taxon>Cypriniformes</taxon>
        <taxon>Cyprinidae</taxon>
        <taxon>Labeoninae</taxon>
        <taxon>Labeonini</taxon>
        <taxon>Cirrhinus</taxon>
    </lineage>
</organism>
<proteinExistence type="predicted"/>
<accession>A0ABD0NQQ7</accession>
<name>A0ABD0NQQ7_CIRMR</name>
<evidence type="ECO:0000313" key="3">
    <source>
        <dbReference type="Proteomes" id="UP001529510"/>
    </source>
</evidence>
<dbReference type="AlphaFoldDB" id="A0ABD0NQQ7"/>